<comment type="caution">
    <text evidence="2">The sequence shown here is derived from an EMBL/GenBank/DDBJ whole genome shotgun (WGS) entry which is preliminary data.</text>
</comment>
<evidence type="ECO:0000313" key="2">
    <source>
        <dbReference type="EMBL" id="MPL99798.1"/>
    </source>
</evidence>
<feature type="domain" description="Homocysteine biosynthesis enzyme sulfur-incorporation" evidence="1">
    <location>
        <begin position="17"/>
        <end position="361"/>
    </location>
</feature>
<dbReference type="AlphaFoldDB" id="A0A644W881"/>
<dbReference type="InterPro" id="IPR002708">
    <property type="entry name" value="HcyBio"/>
</dbReference>
<evidence type="ECO:0000259" key="1">
    <source>
        <dbReference type="Pfam" id="PF01837"/>
    </source>
</evidence>
<name>A0A644W881_9ZZZZ</name>
<organism evidence="2">
    <name type="scientific">bioreactor metagenome</name>
    <dbReference type="NCBI Taxonomy" id="1076179"/>
    <lineage>
        <taxon>unclassified sequences</taxon>
        <taxon>metagenomes</taxon>
        <taxon>ecological metagenomes</taxon>
    </lineage>
</organism>
<reference evidence="2" key="1">
    <citation type="submission" date="2019-08" db="EMBL/GenBank/DDBJ databases">
        <authorList>
            <person name="Kucharzyk K."/>
            <person name="Murdoch R.W."/>
            <person name="Higgins S."/>
            <person name="Loffler F."/>
        </authorList>
    </citation>
    <scope>NUCLEOTIDE SEQUENCE</scope>
</reference>
<protein>
    <recommendedName>
        <fullName evidence="1">Homocysteine biosynthesis enzyme sulfur-incorporation domain-containing protein</fullName>
    </recommendedName>
</protein>
<proteinExistence type="predicted"/>
<accession>A0A644W881</accession>
<sequence>MSKSIEEINEKIKSGKAVVLTAEEFKKLGEEESPESLVKKVDVVTTATFGPMCSSGAFLNFGHSSPGIRMEKISLNGVPVYGGIAAVDAYIGATETGNPADAYGGAHVIEDLVSGKEVRLRASGKGTDCYPSRDADALVSLKDINEAFLFNPRNSYQNYGAATNSSKERKYTYMGVLMPRFGNINYSTSGELSPLLNDPWLRFTGIGTRIFLCGATGYVAWSGTQCHLNRARNEKGIPLQPAATLAVTGNLKEMSPEYLRAAYFEKYGVSLFVGIGIPFPVIDADAARDLLIRNRDIETRINDYGAESHPCIETVNYEQLQSGKISIGGKPVRTAPLSSLSKARQIAEELKQRILRCDFYLTQKLQDLPGSEDLKSLSTKRGGEK</sequence>
<dbReference type="Pfam" id="PF01837">
    <property type="entry name" value="HcyBio"/>
    <property type="match status" value="1"/>
</dbReference>
<gene>
    <name evidence="2" type="ORF">SDC9_46019</name>
</gene>
<dbReference type="EMBL" id="VSSQ01000689">
    <property type="protein sequence ID" value="MPL99798.1"/>
    <property type="molecule type" value="Genomic_DNA"/>
</dbReference>